<keyword evidence="1" id="KW-0472">Membrane</keyword>
<evidence type="ECO:0000256" key="1">
    <source>
        <dbReference type="SAM" id="Phobius"/>
    </source>
</evidence>
<keyword evidence="1" id="KW-1133">Transmembrane helix</keyword>
<reference evidence="3 4" key="1">
    <citation type="submission" date="2016-03" db="EMBL/GenBank/DDBJ databases">
        <title>Comparative genomics of the ectomycorrhizal sister species Rhizopogon vinicolor and Rhizopogon vesiculosus (Basidiomycota: Boletales) reveals a divergence of the mating type B locus.</title>
        <authorList>
            <person name="Mujic A.B."/>
            <person name="Kuo A."/>
            <person name="Tritt A."/>
            <person name="Lipzen A."/>
            <person name="Chen C."/>
            <person name="Johnson J."/>
            <person name="Sharma A."/>
            <person name="Barry K."/>
            <person name="Grigoriev I.V."/>
            <person name="Spatafora J.W."/>
        </authorList>
    </citation>
    <scope>NUCLEOTIDE SEQUENCE [LARGE SCALE GENOMIC DNA]</scope>
    <source>
        <strain evidence="3 4">AM-OR11-056</strain>
    </source>
</reference>
<evidence type="ECO:0000313" key="4">
    <source>
        <dbReference type="Proteomes" id="UP000183567"/>
    </source>
</evidence>
<dbReference type="EMBL" id="LVVM01004434">
    <property type="protein sequence ID" value="OJA12905.1"/>
    <property type="molecule type" value="Genomic_DNA"/>
</dbReference>
<name>A0A1J8QH11_9AGAM</name>
<feature type="transmembrane region" description="Helical" evidence="1">
    <location>
        <begin position="80"/>
        <end position="101"/>
    </location>
</feature>
<accession>A0A1J8QH11</accession>
<dbReference type="OrthoDB" id="2645170at2759"/>
<feature type="transmembrane region" description="Helical" evidence="1">
    <location>
        <begin position="148"/>
        <end position="170"/>
    </location>
</feature>
<evidence type="ECO:0000259" key="2">
    <source>
        <dbReference type="Pfam" id="PF20151"/>
    </source>
</evidence>
<dbReference type="Pfam" id="PF20151">
    <property type="entry name" value="DUF6533"/>
    <property type="match status" value="1"/>
</dbReference>
<dbReference type="InterPro" id="IPR045340">
    <property type="entry name" value="DUF6533"/>
</dbReference>
<keyword evidence="4" id="KW-1185">Reference proteome</keyword>
<keyword evidence="1" id="KW-0812">Transmembrane</keyword>
<feature type="transmembrane region" description="Helical" evidence="1">
    <location>
        <begin position="191"/>
        <end position="212"/>
    </location>
</feature>
<feature type="domain" description="DUF6533" evidence="2">
    <location>
        <begin position="16"/>
        <end position="61"/>
    </location>
</feature>
<dbReference type="Proteomes" id="UP000183567">
    <property type="component" value="Unassembled WGS sequence"/>
</dbReference>
<feature type="transmembrane region" description="Helical" evidence="1">
    <location>
        <begin position="47"/>
        <end position="68"/>
    </location>
</feature>
<evidence type="ECO:0000313" key="3">
    <source>
        <dbReference type="EMBL" id="OJA12905.1"/>
    </source>
</evidence>
<dbReference type="AlphaFoldDB" id="A0A1J8QH11"/>
<protein>
    <recommendedName>
        <fullName evidence="2">DUF6533 domain-containing protein</fullName>
    </recommendedName>
</protein>
<gene>
    <name evidence="3" type="ORF">AZE42_05073</name>
</gene>
<organism evidence="3 4">
    <name type="scientific">Rhizopogon vesiculosus</name>
    <dbReference type="NCBI Taxonomy" id="180088"/>
    <lineage>
        <taxon>Eukaryota</taxon>
        <taxon>Fungi</taxon>
        <taxon>Dikarya</taxon>
        <taxon>Basidiomycota</taxon>
        <taxon>Agaricomycotina</taxon>
        <taxon>Agaricomycetes</taxon>
        <taxon>Agaricomycetidae</taxon>
        <taxon>Boletales</taxon>
        <taxon>Suillineae</taxon>
        <taxon>Rhizopogonaceae</taxon>
        <taxon>Rhizopogon</taxon>
    </lineage>
</organism>
<proteinExistence type="predicted"/>
<feature type="transmembrane region" description="Helical" evidence="1">
    <location>
        <begin position="108"/>
        <end position="128"/>
    </location>
</feature>
<sequence length="222" mass="24733">MVDYFQDPIARQTVAYTEVASAAALLFDFCITFDSEIRWTWGRKWGVARIAFVISRYLPLIGITLMSYYAVEATHGGTEYIQFLSAFAAEVLLLVRTYVFWGCDKRYLIVISVFSTVTAAAMLTIAGIDSSKVGSSADSTRRVLEVDKSAGVIYGLLMVFELVLLSLTLYKRFEAHRLGNTPIVVTIYRDGVIYMLCITLVSMVNCIFIFALPSSYTALLIG</sequence>
<comment type="caution">
    <text evidence="3">The sequence shown here is derived from an EMBL/GenBank/DDBJ whole genome shotgun (WGS) entry which is preliminary data.</text>
</comment>